<evidence type="ECO:0000256" key="1">
    <source>
        <dbReference type="ARBA" id="ARBA00004275"/>
    </source>
</evidence>
<dbReference type="RefSeq" id="WP_281805188.1">
    <property type="nucleotide sequence ID" value="NZ_BSDO01000001.1"/>
</dbReference>
<dbReference type="InterPro" id="IPR008927">
    <property type="entry name" value="6-PGluconate_DH-like_C_sf"/>
</dbReference>
<keyword evidence="11" id="KW-0456">Lyase</keyword>
<dbReference type="Pfam" id="PF02737">
    <property type="entry name" value="3HCDH_N"/>
    <property type="match status" value="1"/>
</dbReference>
<evidence type="ECO:0000256" key="8">
    <source>
        <dbReference type="ARBA" id="ARBA00023098"/>
    </source>
</evidence>
<comment type="catalytic activity">
    <reaction evidence="13">
        <text>a (3S)-3-hydroxyacyl-CoA + NAD(+) = a 3-oxoacyl-CoA + NADH + H(+)</text>
        <dbReference type="Rhea" id="RHEA:22432"/>
        <dbReference type="ChEBI" id="CHEBI:15378"/>
        <dbReference type="ChEBI" id="CHEBI:57318"/>
        <dbReference type="ChEBI" id="CHEBI:57540"/>
        <dbReference type="ChEBI" id="CHEBI:57945"/>
        <dbReference type="ChEBI" id="CHEBI:90726"/>
        <dbReference type="EC" id="1.1.1.35"/>
    </reaction>
</comment>
<accession>A0A9W6FKF7</accession>
<dbReference type="Gene3D" id="1.10.1040.50">
    <property type="match status" value="1"/>
</dbReference>
<feature type="domain" description="3-hydroxyacyl-CoA dehydrogenase C-terminal" evidence="15">
    <location>
        <begin position="600"/>
        <end position="684"/>
    </location>
</feature>
<reference evidence="17" key="1">
    <citation type="submission" date="2022-12" db="EMBL/GenBank/DDBJ databases">
        <title>Reference genome sequencing for broad-spectrum identification of bacterial and archaeal isolates by mass spectrometry.</title>
        <authorList>
            <person name="Sekiguchi Y."/>
            <person name="Tourlousse D.M."/>
        </authorList>
    </citation>
    <scope>NUCLEOTIDE SEQUENCE</scope>
    <source>
        <strain evidence="17">301</strain>
    </source>
</reference>
<evidence type="ECO:0000256" key="14">
    <source>
        <dbReference type="RuleBase" id="RU003707"/>
    </source>
</evidence>
<evidence type="ECO:0000259" key="16">
    <source>
        <dbReference type="Pfam" id="PF02737"/>
    </source>
</evidence>
<evidence type="ECO:0000256" key="2">
    <source>
        <dbReference type="ARBA" id="ARBA00005005"/>
    </source>
</evidence>
<keyword evidence="4" id="KW-0276">Fatty acid metabolism</keyword>
<dbReference type="Gene3D" id="3.90.226.10">
    <property type="entry name" value="2-enoyl-CoA Hydratase, Chain A, domain 1"/>
    <property type="match status" value="1"/>
</dbReference>
<evidence type="ECO:0000259" key="15">
    <source>
        <dbReference type="Pfam" id="PF00725"/>
    </source>
</evidence>
<dbReference type="GO" id="GO:0070403">
    <property type="term" value="F:NAD+ binding"/>
    <property type="evidence" value="ECO:0007669"/>
    <property type="project" value="InterPro"/>
</dbReference>
<comment type="similarity">
    <text evidence="14">Belongs to the enoyl-CoA hydratase/isomerase family.</text>
</comment>
<evidence type="ECO:0000313" key="17">
    <source>
        <dbReference type="EMBL" id="GLI20868.1"/>
    </source>
</evidence>
<dbReference type="EC" id="1.1.1.35" evidence="18"/>
<dbReference type="CDD" id="cd06558">
    <property type="entry name" value="crotonase-like"/>
    <property type="match status" value="1"/>
</dbReference>
<evidence type="ECO:0000256" key="4">
    <source>
        <dbReference type="ARBA" id="ARBA00022832"/>
    </source>
</evidence>
<dbReference type="SUPFAM" id="SSF51735">
    <property type="entry name" value="NAD(P)-binding Rossmann-fold domains"/>
    <property type="match status" value="1"/>
</dbReference>
<evidence type="ECO:0000256" key="10">
    <source>
        <dbReference type="ARBA" id="ARBA00023235"/>
    </source>
</evidence>
<keyword evidence="10" id="KW-0413">Isomerase</keyword>
<dbReference type="InterPro" id="IPR036291">
    <property type="entry name" value="NAD(P)-bd_dom_sf"/>
</dbReference>
<dbReference type="SUPFAM" id="SSF48179">
    <property type="entry name" value="6-phosphogluconate dehydrogenase C-terminal domain-like"/>
    <property type="match status" value="2"/>
</dbReference>
<comment type="subcellular location">
    <subcellularLocation>
        <location evidence="1">Peroxisome</location>
    </subcellularLocation>
</comment>
<comment type="caution">
    <text evidence="17">The sequence shown here is derived from an EMBL/GenBank/DDBJ whole genome shotgun (WGS) entry which is preliminary data.</text>
</comment>
<dbReference type="PANTHER" id="PTHR23309:SF51">
    <property type="entry name" value="3-HYDROXYACYL-COA DEHYDROGENASE-RELATED"/>
    <property type="match status" value="1"/>
</dbReference>
<reference evidence="18 20" key="2">
    <citation type="submission" date="2023-07" db="EMBL/GenBank/DDBJ databases">
        <title>Genomic Encyclopedia of Type Strains, Phase IV (KMG-IV): sequencing the most valuable type-strain genomes for metagenomic binning, comparative biology and taxonomic classification.</title>
        <authorList>
            <person name="Goeker M."/>
        </authorList>
    </citation>
    <scope>NUCLEOTIDE SEQUENCE [LARGE SCALE GENOMIC DNA]</scope>
    <source>
        <strain evidence="18 20">DSM 338</strain>
    </source>
</reference>
<dbReference type="GO" id="GO:0016042">
    <property type="term" value="P:lipid catabolic process"/>
    <property type="evidence" value="ECO:0007669"/>
    <property type="project" value="UniProtKB-KW"/>
</dbReference>
<dbReference type="SUPFAM" id="SSF52096">
    <property type="entry name" value="ClpP/crotonase"/>
    <property type="match status" value="1"/>
</dbReference>
<keyword evidence="8" id="KW-0443">Lipid metabolism</keyword>
<keyword evidence="6 18" id="KW-0560">Oxidoreductase</keyword>
<name>A0A9W6FKF7_XANFL</name>
<dbReference type="Gene3D" id="3.40.50.720">
    <property type="entry name" value="NAD(P)-binding Rossmann-like Domain"/>
    <property type="match status" value="1"/>
</dbReference>
<dbReference type="GO" id="GO:0016853">
    <property type="term" value="F:isomerase activity"/>
    <property type="evidence" value="ECO:0007669"/>
    <property type="project" value="UniProtKB-KW"/>
</dbReference>
<feature type="domain" description="3-hydroxyacyl-CoA dehydrogenase C-terminal" evidence="15">
    <location>
        <begin position="472"/>
        <end position="565"/>
    </location>
</feature>
<dbReference type="Pfam" id="PF00725">
    <property type="entry name" value="3HCDH"/>
    <property type="match status" value="2"/>
</dbReference>
<dbReference type="InterPro" id="IPR018376">
    <property type="entry name" value="Enoyl-CoA_hyd/isom_CS"/>
</dbReference>
<dbReference type="PROSITE" id="PS00166">
    <property type="entry name" value="ENOYL_COA_HYDRATASE"/>
    <property type="match status" value="1"/>
</dbReference>
<sequence>MDAATSPVRVERHGPVGVVVIDHAPVNALSKGVRQGLRDAVGALGADPGVSAIVLSGGPGRFIAGADIREMSLPPDDPLLPDVIAAIDALDKPVVAAIDGAALGGGCEVALACDLRIASPKALVGLTETRLGIIPGAGGTQRIARLVGIADAIALVCEGRILKAQDALGLGLLDEVVDGDLIAVAVARAPQAAKRRLSERAVPEGDAAREEAAAAAALKGAKGLPAIAEAVRVVRAARGTAFAAGLADERATFLALRESLEAKALRHLFFAEREAGKVPGLEGAAARVLKQAAVIGAGTMGAGIAVALADAGLPVTLVERDAAAAEAGLARVRGLYERPVKSGRLSQAEADKRLAAITATSDWQALADADLVVEAAFEDMAVKADIFGRLDAVAKPGAVLASNTSYLDLDAIAAATSRPQDVVGLHFFAPANVMKLLEVVRGKATAPDVLATALALAKRMGKQPVVAGNCDGFIGNRIYAVYRRHAEYMVEDGATPEEVDAALEAYGFAMGVFAVSDMSGLDIGHAMRKRRAATRDPAERYVVIADALVEAGRLGRKTGAGWYAYDAAGGKSADPAVAEAVAAARRAAGIAPRAFTAGQIQRRLLAVMANEGAKALGEGIALRASDIDLAFVNGYGFPRLKGGPMFAADEMGLAAVLAEMEAAHAAGGAGSEPAPLLVELARSGGRFATWTR</sequence>
<evidence type="ECO:0000313" key="19">
    <source>
        <dbReference type="Proteomes" id="UP001144397"/>
    </source>
</evidence>
<evidence type="ECO:0000256" key="12">
    <source>
        <dbReference type="ARBA" id="ARBA00023268"/>
    </source>
</evidence>
<dbReference type="FunFam" id="1.10.1040.50:FF:000006">
    <property type="entry name" value="Peroxisomal bifunctional enzyme"/>
    <property type="match status" value="1"/>
</dbReference>
<dbReference type="Proteomes" id="UP001144397">
    <property type="component" value="Unassembled WGS sequence"/>
</dbReference>
<dbReference type="Proteomes" id="UP001245370">
    <property type="component" value="Unassembled WGS sequence"/>
</dbReference>
<keyword evidence="9" id="KW-0576">Peroxisome</keyword>
<dbReference type="InterPro" id="IPR006108">
    <property type="entry name" value="3HC_DH_C"/>
</dbReference>
<evidence type="ECO:0000256" key="5">
    <source>
        <dbReference type="ARBA" id="ARBA00022963"/>
    </source>
</evidence>
<dbReference type="PANTHER" id="PTHR23309">
    <property type="entry name" value="3-HYDROXYACYL-COA DEHYROGENASE"/>
    <property type="match status" value="1"/>
</dbReference>
<dbReference type="Pfam" id="PF00378">
    <property type="entry name" value="ECH_1"/>
    <property type="match status" value="1"/>
</dbReference>
<evidence type="ECO:0000256" key="11">
    <source>
        <dbReference type="ARBA" id="ARBA00023239"/>
    </source>
</evidence>
<keyword evidence="7" id="KW-0520">NAD</keyword>
<dbReference type="AlphaFoldDB" id="A0A9W6FKF7"/>
<gene>
    <name evidence="18" type="ORF">GGQ86_001058</name>
    <name evidence="17" type="ORF">XFLAVUS301_05420</name>
</gene>
<dbReference type="GeneID" id="95761339"/>
<keyword evidence="12" id="KW-0511">Multifunctional enzyme</keyword>
<proteinExistence type="inferred from homology"/>
<comment type="pathway">
    <text evidence="2">Lipid metabolism; fatty acid beta-oxidation.</text>
</comment>
<dbReference type="FunFam" id="3.40.50.720:FF:000009">
    <property type="entry name" value="Fatty oxidation complex, alpha subunit"/>
    <property type="match status" value="1"/>
</dbReference>
<dbReference type="InterPro" id="IPR029045">
    <property type="entry name" value="ClpP/crotonase-like_dom_sf"/>
</dbReference>
<protein>
    <submittedName>
        <fullName evidence="18">3-hydroxyacyl-CoA dehydrogenase</fullName>
        <ecNumber evidence="18">1.1.1.35</ecNumber>
    </submittedName>
    <submittedName>
        <fullName evidence="17">Enoyl-CoA hydratase</fullName>
    </submittedName>
</protein>
<evidence type="ECO:0000256" key="9">
    <source>
        <dbReference type="ARBA" id="ARBA00023140"/>
    </source>
</evidence>
<dbReference type="InterPro" id="IPR006176">
    <property type="entry name" value="3-OHacyl-CoA_DH_NAD-bd"/>
</dbReference>
<dbReference type="InterPro" id="IPR001753">
    <property type="entry name" value="Enoyl-CoA_hydra/iso"/>
</dbReference>
<dbReference type="EMBL" id="BSDO01000001">
    <property type="protein sequence ID" value="GLI20868.1"/>
    <property type="molecule type" value="Genomic_DNA"/>
</dbReference>
<evidence type="ECO:0000256" key="13">
    <source>
        <dbReference type="ARBA" id="ARBA00049556"/>
    </source>
</evidence>
<evidence type="ECO:0000256" key="3">
    <source>
        <dbReference type="ARBA" id="ARBA00008750"/>
    </source>
</evidence>
<evidence type="ECO:0000313" key="20">
    <source>
        <dbReference type="Proteomes" id="UP001245370"/>
    </source>
</evidence>
<comment type="similarity">
    <text evidence="3">In the N-terminal section; belongs to the enoyl-CoA hydratase/isomerase family.</text>
</comment>
<dbReference type="EMBL" id="JAVDPY010000002">
    <property type="protein sequence ID" value="MDR6332594.1"/>
    <property type="molecule type" value="Genomic_DNA"/>
</dbReference>
<dbReference type="GO" id="GO:0003857">
    <property type="term" value="F:(3S)-3-hydroxyacyl-CoA dehydrogenase (NAD+) activity"/>
    <property type="evidence" value="ECO:0007669"/>
    <property type="project" value="UniProtKB-EC"/>
</dbReference>
<evidence type="ECO:0000313" key="18">
    <source>
        <dbReference type="EMBL" id="MDR6332594.1"/>
    </source>
</evidence>
<feature type="domain" description="3-hydroxyacyl-CoA dehydrogenase NAD binding" evidence="16">
    <location>
        <begin position="292"/>
        <end position="469"/>
    </location>
</feature>
<keyword evidence="20" id="KW-1185">Reference proteome</keyword>
<evidence type="ECO:0000256" key="6">
    <source>
        <dbReference type="ARBA" id="ARBA00023002"/>
    </source>
</evidence>
<dbReference type="GO" id="GO:0006631">
    <property type="term" value="P:fatty acid metabolic process"/>
    <property type="evidence" value="ECO:0007669"/>
    <property type="project" value="UniProtKB-KW"/>
</dbReference>
<keyword evidence="5" id="KW-0442">Lipid degradation</keyword>
<organism evidence="17 19">
    <name type="scientific">Xanthobacter flavus</name>
    <dbReference type="NCBI Taxonomy" id="281"/>
    <lineage>
        <taxon>Bacteria</taxon>
        <taxon>Pseudomonadati</taxon>
        <taxon>Pseudomonadota</taxon>
        <taxon>Alphaproteobacteria</taxon>
        <taxon>Hyphomicrobiales</taxon>
        <taxon>Xanthobacteraceae</taxon>
        <taxon>Xanthobacter</taxon>
    </lineage>
</organism>
<evidence type="ECO:0000256" key="7">
    <source>
        <dbReference type="ARBA" id="ARBA00023027"/>
    </source>
</evidence>
<dbReference type="GO" id="GO:0004300">
    <property type="term" value="F:enoyl-CoA hydratase activity"/>
    <property type="evidence" value="ECO:0007669"/>
    <property type="project" value="UniProtKB-ARBA"/>
</dbReference>